<evidence type="ECO:0000256" key="1">
    <source>
        <dbReference type="SAM" id="MobiDB-lite"/>
    </source>
</evidence>
<keyword evidence="2" id="KW-0732">Signal</keyword>
<accession>A0A8E2E057</accession>
<name>A0A8E2E057_9PEZI</name>
<gene>
    <name evidence="3" type="ORF">K432DRAFT_185807</name>
</gene>
<evidence type="ECO:0000313" key="4">
    <source>
        <dbReference type="Proteomes" id="UP000250266"/>
    </source>
</evidence>
<proteinExistence type="predicted"/>
<dbReference type="EMBL" id="KV745402">
    <property type="protein sequence ID" value="OCK74859.1"/>
    <property type="molecule type" value="Genomic_DNA"/>
</dbReference>
<organism evidence="3 4">
    <name type="scientific">Lepidopterella palustris CBS 459.81</name>
    <dbReference type="NCBI Taxonomy" id="1314670"/>
    <lineage>
        <taxon>Eukaryota</taxon>
        <taxon>Fungi</taxon>
        <taxon>Dikarya</taxon>
        <taxon>Ascomycota</taxon>
        <taxon>Pezizomycotina</taxon>
        <taxon>Dothideomycetes</taxon>
        <taxon>Pleosporomycetidae</taxon>
        <taxon>Mytilinidiales</taxon>
        <taxon>Argynnaceae</taxon>
        <taxon>Lepidopterella</taxon>
    </lineage>
</organism>
<protein>
    <submittedName>
        <fullName evidence="3">Uncharacterized protein</fullName>
    </submittedName>
</protein>
<feature type="region of interest" description="Disordered" evidence="1">
    <location>
        <begin position="118"/>
        <end position="152"/>
    </location>
</feature>
<evidence type="ECO:0000256" key="2">
    <source>
        <dbReference type="SAM" id="SignalP"/>
    </source>
</evidence>
<reference evidence="3 4" key="1">
    <citation type="journal article" date="2016" name="Nat. Commun.">
        <title>Ectomycorrhizal ecology is imprinted in the genome of the dominant symbiotic fungus Cenococcum geophilum.</title>
        <authorList>
            <consortium name="DOE Joint Genome Institute"/>
            <person name="Peter M."/>
            <person name="Kohler A."/>
            <person name="Ohm R.A."/>
            <person name="Kuo A."/>
            <person name="Krutzmann J."/>
            <person name="Morin E."/>
            <person name="Arend M."/>
            <person name="Barry K.W."/>
            <person name="Binder M."/>
            <person name="Choi C."/>
            <person name="Clum A."/>
            <person name="Copeland A."/>
            <person name="Grisel N."/>
            <person name="Haridas S."/>
            <person name="Kipfer T."/>
            <person name="LaButti K."/>
            <person name="Lindquist E."/>
            <person name="Lipzen A."/>
            <person name="Maire R."/>
            <person name="Meier B."/>
            <person name="Mihaltcheva S."/>
            <person name="Molinier V."/>
            <person name="Murat C."/>
            <person name="Poggeler S."/>
            <person name="Quandt C.A."/>
            <person name="Sperisen C."/>
            <person name="Tritt A."/>
            <person name="Tisserant E."/>
            <person name="Crous P.W."/>
            <person name="Henrissat B."/>
            <person name="Nehls U."/>
            <person name="Egli S."/>
            <person name="Spatafora J.W."/>
            <person name="Grigoriev I.V."/>
            <person name="Martin F.M."/>
        </authorList>
    </citation>
    <scope>NUCLEOTIDE SEQUENCE [LARGE SCALE GENOMIC DNA]</scope>
    <source>
        <strain evidence="3 4">CBS 459.81</strain>
    </source>
</reference>
<feature type="chain" id="PRO_5034058899" evidence="2">
    <location>
        <begin position="21"/>
        <end position="152"/>
    </location>
</feature>
<evidence type="ECO:0000313" key="3">
    <source>
        <dbReference type="EMBL" id="OCK74859.1"/>
    </source>
</evidence>
<sequence>MCWWANGWNMDLTALLPVVGDVVRLLQLGTELQFMEIYIPKSREGSGPGETNLPEERFGDVCVLGELRKQARAREINVLIEDESLPLIRWMRTGMRADFSTVSITPWCQAFRFMDKTERSNSTSETSDTDTTDSETTSSETNGPDVTVPSAL</sequence>
<dbReference type="Proteomes" id="UP000250266">
    <property type="component" value="Unassembled WGS sequence"/>
</dbReference>
<dbReference type="AlphaFoldDB" id="A0A8E2E057"/>
<keyword evidence="4" id="KW-1185">Reference proteome</keyword>
<feature type="signal peptide" evidence="2">
    <location>
        <begin position="1"/>
        <end position="20"/>
    </location>
</feature>